<dbReference type="GO" id="GO:0008273">
    <property type="term" value="F:calcium, potassium:sodium antiporter activity"/>
    <property type="evidence" value="ECO:0007669"/>
    <property type="project" value="TreeGrafter"/>
</dbReference>
<keyword evidence="4 5" id="KW-0472">Membrane</keyword>
<dbReference type="InterPro" id="IPR044880">
    <property type="entry name" value="NCX_ion-bd_dom_sf"/>
</dbReference>
<feature type="transmembrane region" description="Helical" evidence="5">
    <location>
        <begin position="259"/>
        <end position="278"/>
    </location>
</feature>
<proteinExistence type="predicted"/>
<comment type="subcellular location">
    <subcellularLocation>
        <location evidence="1">Membrane</location>
        <topology evidence="1">Multi-pass membrane protein</topology>
    </subcellularLocation>
</comment>
<dbReference type="Pfam" id="PF01699">
    <property type="entry name" value="Na_Ca_ex"/>
    <property type="match status" value="2"/>
</dbReference>
<feature type="transmembrane region" description="Helical" evidence="5">
    <location>
        <begin position="108"/>
        <end position="125"/>
    </location>
</feature>
<feature type="transmembrane region" description="Helical" evidence="5">
    <location>
        <begin position="131"/>
        <end position="148"/>
    </location>
</feature>
<dbReference type="Gene3D" id="1.20.1420.30">
    <property type="entry name" value="NCX, central ion-binding region"/>
    <property type="match status" value="1"/>
</dbReference>
<feature type="domain" description="Sodium/calcium exchanger membrane region" evidence="6">
    <location>
        <begin position="8"/>
        <end position="146"/>
    </location>
</feature>
<protein>
    <submittedName>
        <fullName evidence="7">Sodium:calcium antiporter</fullName>
    </submittedName>
</protein>
<reference evidence="7" key="1">
    <citation type="journal article" date="2020" name="mSystems">
        <title>Genome- and Community-Level Interaction Insights into Carbon Utilization and Element Cycling Functions of Hydrothermarchaeota in Hydrothermal Sediment.</title>
        <authorList>
            <person name="Zhou Z."/>
            <person name="Liu Y."/>
            <person name="Xu W."/>
            <person name="Pan J."/>
            <person name="Luo Z.H."/>
            <person name="Li M."/>
        </authorList>
    </citation>
    <scope>NUCLEOTIDE SEQUENCE [LARGE SCALE GENOMIC DNA]</scope>
    <source>
        <strain evidence="7">HyVt-577</strain>
    </source>
</reference>
<name>A0A7V4U0M3_CALAY</name>
<sequence length="308" mass="32892">MLIFWNSLILLGSIVALWLGAVWLVEASARIAGRLGISELVIGLTVVAFGTSAPEFAVTISAALKGQTSISVGNVVGSNIFNLGFILGGVALIKAVTTTRKLVRRDGALLLASSGILLVFLYNLQINRWEGIILFAMLVAYIILLFVKKEAPEEEIEIGEFHWFEIPRLLIGLAAIVAGGHFLVESATLIARHFGVSEWVIGVTVVAAGTSAPEFATSLVAVVRGKHGISAGNLIGSNIFNLLGVLGLAAMIRPMQIDSGAYMDVVLLTGVAAVAVLFMRTGWKISRFEAGLLITLNLILWITIFMHK</sequence>
<dbReference type="GO" id="GO:0005262">
    <property type="term" value="F:calcium channel activity"/>
    <property type="evidence" value="ECO:0007669"/>
    <property type="project" value="TreeGrafter"/>
</dbReference>
<dbReference type="InterPro" id="IPR004837">
    <property type="entry name" value="NaCa_Exmemb"/>
</dbReference>
<evidence type="ECO:0000256" key="1">
    <source>
        <dbReference type="ARBA" id="ARBA00004141"/>
    </source>
</evidence>
<evidence type="ECO:0000256" key="2">
    <source>
        <dbReference type="ARBA" id="ARBA00022692"/>
    </source>
</evidence>
<organism evidence="7">
    <name type="scientific">Caldithrix abyssi</name>
    <dbReference type="NCBI Taxonomy" id="187145"/>
    <lineage>
        <taxon>Bacteria</taxon>
        <taxon>Pseudomonadati</taxon>
        <taxon>Calditrichota</taxon>
        <taxon>Calditrichia</taxon>
        <taxon>Calditrichales</taxon>
        <taxon>Calditrichaceae</taxon>
        <taxon>Caldithrix</taxon>
    </lineage>
</organism>
<feature type="transmembrane region" description="Helical" evidence="5">
    <location>
        <begin position="169"/>
        <end position="193"/>
    </location>
</feature>
<dbReference type="PANTHER" id="PTHR10846">
    <property type="entry name" value="SODIUM/POTASSIUM/CALCIUM EXCHANGER"/>
    <property type="match status" value="1"/>
</dbReference>
<dbReference type="EMBL" id="DRQG01000084">
    <property type="protein sequence ID" value="HGY55815.1"/>
    <property type="molecule type" value="Genomic_DNA"/>
</dbReference>
<dbReference type="Proteomes" id="UP000885779">
    <property type="component" value="Unassembled WGS sequence"/>
</dbReference>
<evidence type="ECO:0000256" key="4">
    <source>
        <dbReference type="ARBA" id="ARBA00023136"/>
    </source>
</evidence>
<evidence type="ECO:0000259" key="6">
    <source>
        <dbReference type="Pfam" id="PF01699"/>
    </source>
</evidence>
<comment type="caution">
    <text evidence="7">The sequence shown here is derived from an EMBL/GenBank/DDBJ whole genome shotgun (WGS) entry which is preliminary data.</text>
</comment>
<dbReference type="AlphaFoldDB" id="A0A7V4U0M3"/>
<keyword evidence="2 5" id="KW-0812">Transmembrane</keyword>
<feature type="transmembrane region" description="Helical" evidence="5">
    <location>
        <begin position="6"/>
        <end position="25"/>
    </location>
</feature>
<feature type="transmembrane region" description="Helical" evidence="5">
    <location>
        <begin position="199"/>
        <end position="222"/>
    </location>
</feature>
<feature type="transmembrane region" description="Helical" evidence="5">
    <location>
        <begin position="37"/>
        <end position="64"/>
    </location>
</feature>
<evidence type="ECO:0000256" key="3">
    <source>
        <dbReference type="ARBA" id="ARBA00022989"/>
    </source>
</evidence>
<feature type="transmembrane region" description="Helical" evidence="5">
    <location>
        <begin position="76"/>
        <end position="96"/>
    </location>
</feature>
<dbReference type="PANTHER" id="PTHR10846:SF8">
    <property type="entry name" value="INNER MEMBRANE PROTEIN YRBG"/>
    <property type="match status" value="1"/>
</dbReference>
<dbReference type="GO" id="GO:0005886">
    <property type="term" value="C:plasma membrane"/>
    <property type="evidence" value="ECO:0007669"/>
    <property type="project" value="TreeGrafter"/>
</dbReference>
<feature type="domain" description="Sodium/calcium exchanger membrane region" evidence="6">
    <location>
        <begin position="169"/>
        <end position="299"/>
    </location>
</feature>
<accession>A0A7V4U0M3</accession>
<feature type="transmembrane region" description="Helical" evidence="5">
    <location>
        <begin position="234"/>
        <end position="253"/>
    </location>
</feature>
<evidence type="ECO:0000256" key="5">
    <source>
        <dbReference type="SAM" id="Phobius"/>
    </source>
</evidence>
<keyword evidence="3 5" id="KW-1133">Transmembrane helix</keyword>
<gene>
    <name evidence="7" type="ORF">ENK44_08945</name>
</gene>
<evidence type="ECO:0000313" key="7">
    <source>
        <dbReference type="EMBL" id="HGY55815.1"/>
    </source>
</evidence>
<dbReference type="GO" id="GO:0006874">
    <property type="term" value="P:intracellular calcium ion homeostasis"/>
    <property type="evidence" value="ECO:0007669"/>
    <property type="project" value="TreeGrafter"/>
</dbReference>
<dbReference type="InterPro" id="IPR004481">
    <property type="entry name" value="K/Na/Ca-exchanger"/>
</dbReference>
<feature type="transmembrane region" description="Helical" evidence="5">
    <location>
        <begin position="290"/>
        <end position="307"/>
    </location>
</feature>